<dbReference type="GO" id="GO:0008270">
    <property type="term" value="F:zinc ion binding"/>
    <property type="evidence" value="ECO:0007669"/>
    <property type="project" value="UniProtKB-KW"/>
</dbReference>
<evidence type="ECO:0000256" key="1">
    <source>
        <dbReference type="ARBA" id="ARBA00022723"/>
    </source>
</evidence>
<reference evidence="7 8" key="1">
    <citation type="submission" date="2024-10" db="EMBL/GenBank/DDBJ databases">
        <title>Updated reference genomes for cyclostephanoid diatoms.</title>
        <authorList>
            <person name="Roberts W.R."/>
            <person name="Alverson A.J."/>
        </authorList>
    </citation>
    <scope>NUCLEOTIDE SEQUENCE [LARGE SCALE GENOMIC DNA]</scope>
    <source>
        <strain evidence="7 8">AJA010-31</strain>
    </source>
</reference>
<keyword evidence="3" id="KW-0862">Zinc</keyword>
<evidence type="ECO:0000256" key="5">
    <source>
        <dbReference type="SAM" id="Coils"/>
    </source>
</evidence>
<dbReference type="PROSITE" id="PS50089">
    <property type="entry name" value="ZF_RING_2"/>
    <property type="match status" value="1"/>
</dbReference>
<dbReference type="Proteomes" id="UP001530400">
    <property type="component" value="Unassembled WGS sequence"/>
</dbReference>
<dbReference type="InterPro" id="IPR018957">
    <property type="entry name" value="Znf_C3HC4_RING-type"/>
</dbReference>
<dbReference type="InterPro" id="IPR013083">
    <property type="entry name" value="Znf_RING/FYVE/PHD"/>
</dbReference>
<keyword evidence="1" id="KW-0479">Metal-binding</keyword>
<gene>
    <name evidence="7" type="ORF">ACHAWO_009555</name>
</gene>
<sequence>MPDAIPTPIPHDEPVPNDLICSICMSIPSDVPVITPCHHLFCKDCLQQALSIQELCPVDRCRVRTTQVKDLKEGTLPWRLWANTRVKCANHDSGCLWTGGIADFRSHAEICGKKRDNQYSDSSVLEELRQYKQLNVSLQDTIRKQEDEINALRIQLQENNGGADIESLGLFDGSYVYDREDVVRLSQLISIGLEQKPDIIDSNKIFNAVQARFKDWEMGYDDNPTYYDTDMKMLMATCNASAEWFSMKQKKRIEYMLDRVFSCDD</sequence>
<dbReference type="Pfam" id="PF00097">
    <property type="entry name" value="zf-C3HC4"/>
    <property type="match status" value="1"/>
</dbReference>
<keyword evidence="5" id="KW-0175">Coiled coil</keyword>
<evidence type="ECO:0000256" key="4">
    <source>
        <dbReference type="PROSITE-ProRule" id="PRU00175"/>
    </source>
</evidence>
<proteinExistence type="predicted"/>
<name>A0ABD3N7J3_9STRA</name>
<dbReference type="Gene3D" id="3.30.40.10">
    <property type="entry name" value="Zinc/RING finger domain, C3HC4 (zinc finger)"/>
    <property type="match status" value="1"/>
</dbReference>
<organism evidence="7 8">
    <name type="scientific">Cyclotella atomus</name>
    <dbReference type="NCBI Taxonomy" id="382360"/>
    <lineage>
        <taxon>Eukaryota</taxon>
        <taxon>Sar</taxon>
        <taxon>Stramenopiles</taxon>
        <taxon>Ochrophyta</taxon>
        <taxon>Bacillariophyta</taxon>
        <taxon>Coscinodiscophyceae</taxon>
        <taxon>Thalassiosirophycidae</taxon>
        <taxon>Stephanodiscales</taxon>
        <taxon>Stephanodiscaceae</taxon>
        <taxon>Cyclotella</taxon>
    </lineage>
</organism>
<comment type="caution">
    <text evidence="7">The sequence shown here is derived from an EMBL/GenBank/DDBJ whole genome shotgun (WGS) entry which is preliminary data.</text>
</comment>
<keyword evidence="2 4" id="KW-0863">Zinc-finger</keyword>
<feature type="domain" description="RING-type" evidence="6">
    <location>
        <begin position="21"/>
        <end position="60"/>
    </location>
</feature>
<dbReference type="InterPro" id="IPR017907">
    <property type="entry name" value="Znf_RING_CS"/>
</dbReference>
<dbReference type="EMBL" id="JALLPJ020001316">
    <property type="protein sequence ID" value="KAL3770241.1"/>
    <property type="molecule type" value="Genomic_DNA"/>
</dbReference>
<dbReference type="PANTHER" id="PTHR46016:SF1">
    <property type="entry name" value="RING-TYPE DOMAIN-CONTAINING PROTEIN"/>
    <property type="match status" value="1"/>
</dbReference>
<evidence type="ECO:0000256" key="3">
    <source>
        <dbReference type="ARBA" id="ARBA00022833"/>
    </source>
</evidence>
<evidence type="ECO:0000313" key="8">
    <source>
        <dbReference type="Proteomes" id="UP001530400"/>
    </source>
</evidence>
<dbReference type="AlphaFoldDB" id="A0ABD3N7J3"/>
<evidence type="ECO:0000313" key="7">
    <source>
        <dbReference type="EMBL" id="KAL3770241.1"/>
    </source>
</evidence>
<dbReference type="PANTHER" id="PTHR46016">
    <property type="entry name" value="ZINC FINGER, RING/FYVE/PHD-TYPE"/>
    <property type="match status" value="1"/>
</dbReference>
<keyword evidence="8" id="KW-1185">Reference proteome</keyword>
<dbReference type="SUPFAM" id="SSF57850">
    <property type="entry name" value="RING/U-box"/>
    <property type="match status" value="1"/>
</dbReference>
<dbReference type="PROSITE" id="PS00518">
    <property type="entry name" value="ZF_RING_1"/>
    <property type="match status" value="1"/>
</dbReference>
<evidence type="ECO:0000256" key="2">
    <source>
        <dbReference type="ARBA" id="ARBA00022771"/>
    </source>
</evidence>
<feature type="coiled-coil region" evidence="5">
    <location>
        <begin position="128"/>
        <end position="155"/>
    </location>
</feature>
<protein>
    <recommendedName>
        <fullName evidence="6">RING-type domain-containing protein</fullName>
    </recommendedName>
</protein>
<evidence type="ECO:0000259" key="6">
    <source>
        <dbReference type="PROSITE" id="PS50089"/>
    </source>
</evidence>
<dbReference type="InterPro" id="IPR001841">
    <property type="entry name" value="Znf_RING"/>
</dbReference>
<dbReference type="SMART" id="SM00184">
    <property type="entry name" value="RING"/>
    <property type="match status" value="1"/>
</dbReference>
<accession>A0ABD3N7J3</accession>
<dbReference type="InterPro" id="IPR051438">
    <property type="entry name" value="RNF_E3_ubiq-protein_ligase"/>
</dbReference>